<name>A0AAX4G6G6_9CAUD</name>
<reference evidence="2" key="1">
    <citation type="submission" date="2024-05" db="EMBL/GenBank/DDBJ databases">
        <authorList>
            <person name="Tikunov A.Y."/>
            <person name="Morozova V.V."/>
            <person name="Kozlova Y.N."/>
            <person name="Tikunova N.V."/>
            <person name="Babkin I.V."/>
        </authorList>
    </citation>
    <scope>NUCLEOTIDE SEQUENCE [LARGE SCALE GENOMIC DNA]</scope>
</reference>
<evidence type="ECO:0000313" key="1">
    <source>
        <dbReference type="EMBL" id="WOZ57507.1"/>
    </source>
</evidence>
<sequence length="120" mass="13774">MSKTFEYSGSDLELTVTVLINKIVIELNAPYEQSSSDVTLYGDEALKFIDFMVVAKDEVQKEEKKSLQNLFESKCSFIEKYEGEFSIKDENNNYVKIDIATAFRTFLIGKNLDFEAVEGW</sequence>
<organism evidence="1 2">
    <name type="scientific">Pseudomonas phage vB_PseuGesM_254</name>
    <dbReference type="NCBI Taxonomy" id="3092638"/>
    <lineage>
        <taxon>Viruses</taxon>
        <taxon>Duplodnaviria</taxon>
        <taxon>Heunggongvirae</taxon>
        <taxon>Uroviricota</taxon>
        <taxon>Caudoviricetes</taxon>
        <taxon>Vandenendeviridae</taxon>
        <taxon>Chemalvirus</taxon>
        <taxon>Chemalvirus PseuGes254</taxon>
    </lineage>
</organism>
<dbReference type="Proteomes" id="UP001305174">
    <property type="component" value="Segment"/>
</dbReference>
<evidence type="ECO:0000313" key="2">
    <source>
        <dbReference type="Proteomes" id="UP001305174"/>
    </source>
</evidence>
<dbReference type="EMBL" id="OR575930">
    <property type="protein sequence ID" value="WOZ57507.1"/>
    <property type="molecule type" value="Genomic_DNA"/>
</dbReference>
<protein>
    <submittedName>
        <fullName evidence="1">Uncharacterized protein</fullName>
    </submittedName>
</protein>
<keyword evidence="2" id="KW-1185">Reference proteome</keyword>
<accession>A0AAX4G6G6</accession>
<proteinExistence type="predicted"/>